<protein>
    <recommendedName>
        <fullName evidence="2">undecaprenyl-diphosphate phosphatase</fullName>
        <ecNumber evidence="2">3.6.1.27</ecNumber>
    </recommendedName>
    <alternativeName>
        <fullName evidence="8">Undecaprenyl pyrophosphate phosphatase</fullName>
    </alternativeName>
</protein>
<evidence type="ECO:0000313" key="12">
    <source>
        <dbReference type="EMBL" id="RLK50543.1"/>
    </source>
</evidence>
<feature type="domain" description="Phosphatidic acid phosphatase type 2/haloperoxidase" evidence="11">
    <location>
        <begin position="63"/>
        <end position="173"/>
    </location>
</feature>
<dbReference type="Proteomes" id="UP000275461">
    <property type="component" value="Unassembled WGS sequence"/>
</dbReference>
<feature type="transmembrane region" description="Helical" evidence="10">
    <location>
        <begin position="158"/>
        <end position="176"/>
    </location>
</feature>
<dbReference type="PANTHER" id="PTHR14969">
    <property type="entry name" value="SPHINGOSINE-1-PHOSPHATE PHOSPHOHYDROLASE"/>
    <property type="match status" value="1"/>
</dbReference>
<keyword evidence="5" id="KW-0378">Hydrolase</keyword>
<comment type="catalytic activity">
    <reaction evidence="9">
        <text>di-trans,octa-cis-undecaprenyl diphosphate + H2O = di-trans,octa-cis-undecaprenyl phosphate + phosphate + H(+)</text>
        <dbReference type="Rhea" id="RHEA:28094"/>
        <dbReference type="ChEBI" id="CHEBI:15377"/>
        <dbReference type="ChEBI" id="CHEBI:15378"/>
        <dbReference type="ChEBI" id="CHEBI:43474"/>
        <dbReference type="ChEBI" id="CHEBI:58405"/>
        <dbReference type="ChEBI" id="CHEBI:60392"/>
        <dbReference type="EC" id="3.6.1.27"/>
    </reaction>
</comment>
<dbReference type="InterPro" id="IPR036938">
    <property type="entry name" value="PAP2/HPO_sf"/>
</dbReference>
<dbReference type="GO" id="GO:0005886">
    <property type="term" value="C:plasma membrane"/>
    <property type="evidence" value="ECO:0007669"/>
    <property type="project" value="UniProtKB-SubCell"/>
</dbReference>
<evidence type="ECO:0000313" key="13">
    <source>
        <dbReference type="Proteomes" id="UP000275461"/>
    </source>
</evidence>
<evidence type="ECO:0000256" key="7">
    <source>
        <dbReference type="ARBA" id="ARBA00023136"/>
    </source>
</evidence>
<dbReference type="OrthoDB" id="9780507at2"/>
<evidence type="ECO:0000256" key="3">
    <source>
        <dbReference type="ARBA" id="ARBA00022475"/>
    </source>
</evidence>
<dbReference type="EMBL" id="RCDA01000001">
    <property type="protein sequence ID" value="RLK50543.1"/>
    <property type="molecule type" value="Genomic_DNA"/>
</dbReference>
<dbReference type="PANTHER" id="PTHR14969:SF62">
    <property type="entry name" value="DECAPRENYLPHOSPHORYL-5-PHOSPHORIBOSE PHOSPHATASE RV3807C-RELATED"/>
    <property type="match status" value="1"/>
</dbReference>
<dbReference type="SUPFAM" id="SSF48317">
    <property type="entry name" value="Acid phosphatase/Vanadium-dependent haloperoxidase"/>
    <property type="match status" value="1"/>
</dbReference>
<evidence type="ECO:0000259" key="11">
    <source>
        <dbReference type="SMART" id="SM00014"/>
    </source>
</evidence>
<comment type="subcellular location">
    <subcellularLocation>
        <location evidence="1">Cell membrane</location>
        <topology evidence="1">Multi-pass membrane protein</topology>
    </subcellularLocation>
</comment>
<keyword evidence="13" id="KW-1185">Reference proteome</keyword>
<dbReference type="RefSeq" id="WP_121441026.1">
    <property type="nucleotide sequence ID" value="NZ_RCDA01000001.1"/>
</dbReference>
<evidence type="ECO:0000256" key="8">
    <source>
        <dbReference type="ARBA" id="ARBA00032707"/>
    </source>
</evidence>
<dbReference type="AlphaFoldDB" id="A0A498C5I2"/>
<reference evidence="12 13" key="1">
    <citation type="submission" date="2018-10" db="EMBL/GenBank/DDBJ databases">
        <title>Genomic Encyclopedia of Type Strains, Phase IV (KMG-IV): sequencing the most valuable type-strain genomes for metagenomic binning, comparative biology and taxonomic classification.</title>
        <authorList>
            <person name="Goeker M."/>
        </authorList>
    </citation>
    <scope>NUCLEOTIDE SEQUENCE [LARGE SCALE GENOMIC DNA]</scope>
    <source>
        <strain evidence="12 13">DSM 12769</strain>
    </source>
</reference>
<keyword evidence="3" id="KW-1003">Cell membrane</keyword>
<feature type="transmembrane region" description="Helical" evidence="10">
    <location>
        <begin position="36"/>
        <end position="56"/>
    </location>
</feature>
<name>A0A498C5I2_9GAMM</name>
<keyword evidence="4 10" id="KW-0812">Transmembrane</keyword>
<accession>A0A498C5I2</accession>
<sequence>MRIIRPLARFDRMEVAVCRFFNQQAQRRPVRHSFALVSRLGDGLFWYALMGTLMLFEGLQGSVVALQMGTTALVGVVVYKVLKGTLVRERPFISHGGIRCAAAPLDRYSFPSGHTLQAVLFSTVAMAWFPALAVPLLGFVMLVALSRVVLGLHYPSDVLVGALIGYGLARLSLWLYPATPAIQLLN</sequence>
<evidence type="ECO:0000256" key="4">
    <source>
        <dbReference type="ARBA" id="ARBA00022692"/>
    </source>
</evidence>
<evidence type="ECO:0000256" key="10">
    <source>
        <dbReference type="SAM" id="Phobius"/>
    </source>
</evidence>
<organism evidence="12 13">
    <name type="scientific">Alkalispirillum mobile</name>
    <dbReference type="NCBI Taxonomy" id="85925"/>
    <lineage>
        <taxon>Bacteria</taxon>
        <taxon>Pseudomonadati</taxon>
        <taxon>Pseudomonadota</taxon>
        <taxon>Gammaproteobacteria</taxon>
        <taxon>Chromatiales</taxon>
        <taxon>Ectothiorhodospiraceae</taxon>
        <taxon>Alkalispirillum</taxon>
    </lineage>
</organism>
<evidence type="ECO:0000256" key="5">
    <source>
        <dbReference type="ARBA" id="ARBA00022801"/>
    </source>
</evidence>
<evidence type="ECO:0000256" key="6">
    <source>
        <dbReference type="ARBA" id="ARBA00022989"/>
    </source>
</evidence>
<evidence type="ECO:0000256" key="9">
    <source>
        <dbReference type="ARBA" id="ARBA00047594"/>
    </source>
</evidence>
<keyword evidence="7 10" id="KW-0472">Membrane</keyword>
<dbReference type="InterPro" id="IPR000326">
    <property type="entry name" value="PAP2/HPO"/>
</dbReference>
<feature type="transmembrane region" description="Helical" evidence="10">
    <location>
        <begin position="118"/>
        <end position="146"/>
    </location>
</feature>
<dbReference type="EC" id="3.6.1.27" evidence="2"/>
<dbReference type="GO" id="GO:0050380">
    <property type="term" value="F:undecaprenyl-diphosphatase activity"/>
    <property type="evidence" value="ECO:0007669"/>
    <property type="project" value="UniProtKB-EC"/>
</dbReference>
<keyword evidence="6 10" id="KW-1133">Transmembrane helix</keyword>
<dbReference type="SMART" id="SM00014">
    <property type="entry name" value="acidPPc"/>
    <property type="match status" value="1"/>
</dbReference>
<evidence type="ECO:0000256" key="2">
    <source>
        <dbReference type="ARBA" id="ARBA00012374"/>
    </source>
</evidence>
<evidence type="ECO:0000256" key="1">
    <source>
        <dbReference type="ARBA" id="ARBA00004651"/>
    </source>
</evidence>
<dbReference type="Gene3D" id="1.20.144.10">
    <property type="entry name" value="Phosphatidic acid phosphatase type 2/haloperoxidase"/>
    <property type="match status" value="1"/>
</dbReference>
<gene>
    <name evidence="12" type="ORF">DFR31_0446</name>
</gene>
<dbReference type="Pfam" id="PF01569">
    <property type="entry name" value="PAP2"/>
    <property type="match status" value="1"/>
</dbReference>
<proteinExistence type="predicted"/>
<comment type="caution">
    <text evidence="12">The sequence shown here is derived from an EMBL/GenBank/DDBJ whole genome shotgun (WGS) entry which is preliminary data.</text>
</comment>